<dbReference type="AlphaFoldDB" id="A0A1T2LC04"/>
<dbReference type="Proteomes" id="UP000190198">
    <property type="component" value="Unassembled WGS sequence"/>
</dbReference>
<keyword evidence="1" id="KW-0732">Signal</keyword>
<dbReference type="RefSeq" id="WP_078476390.1">
    <property type="nucleotide sequence ID" value="NZ_MPRK01000034.1"/>
</dbReference>
<evidence type="ECO:0000313" key="3">
    <source>
        <dbReference type="Proteomes" id="UP000190198"/>
    </source>
</evidence>
<evidence type="ECO:0000313" key="2">
    <source>
        <dbReference type="EMBL" id="OOZ42476.1"/>
    </source>
</evidence>
<protein>
    <submittedName>
        <fullName evidence="2">Uncharacterized protein</fullName>
    </submittedName>
</protein>
<comment type="caution">
    <text evidence="2">The sequence shown here is derived from an EMBL/GenBank/DDBJ whole genome shotgun (WGS) entry which is preliminary data.</text>
</comment>
<accession>A0A1T2LC04</accession>
<dbReference type="EMBL" id="MPRK01000034">
    <property type="protein sequence ID" value="OOZ42476.1"/>
    <property type="molecule type" value="Genomic_DNA"/>
</dbReference>
<feature type="chain" id="PRO_5012368628" evidence="1">
    <location>
        <begin position="26"/>
        <end position="192"/>
    </location>
</feature>
<name>A0A1T2LC04_9GAMM</name>
<reference evidence="2 3" key="1">
    <citation type="submission" date="2016-11" db="EMBL/GenBank/DDBJ databases">
        <title>Mixed transmission modes and dynamic genome evolution in an obligate animal-bacterial symbiosis.</title>
        <authorList>
            <person name="Russell S.L."/>
            <person name="Corbett-Detig R.B."/>
            <person name="Cavanaugh C.M."/>
        </authorList>
    </citation>
    <scope>NUCLEOTIDE SEQUENCE [LARGE SCALE GENOMIC DNA]</scope>
    <source>
        <strain evidence="2">Sp-SM6</strain>
    </source>
</reference>
<proteinExistence type="predicted"/>
<gene>
    <name evidence="2" type="ORF">BOW52_03075</name>
</gene>
<evidence type="ECO:0000256" key="1">
    <source>
        <dbReference type="SAM" id="SignalP"/>
    </source>
</evidence>
<feature type="signal peptide" evidence="1">
    <location>
        <begin position="1"/>
        <end position="25"/>
    </location>
</feature>
<sequence>MYKSLVKFACVMLATAILIPTNLNGGMLSDLRPKTSKTKSGMSGQAASKASHVIVDQSEKGFIVFTGVPQETDKAMLKEYRAKASKLDKVVIVSWQQFLDNIQKYFLATVLRNDYPKSKVVDGLICLVGKQPAAPCGLTWNGGIALTRMDYNHVRKTYQTYKADPDKYKPIRNPKADPVNPKGHLPYFGCDA</sequence>
<organism evidence="2 3">
    <name type="scientific">Solemya elarraichensis gill symbiont</name>
    <dbReference type="NCBI Taxonomy" id="1918949"/>
    <lineage>
        <taxon>Bacteria</taxon>
        <taxon>Pseudomonadati</taxon>
        <taxon>Pseudomonadota</taxon>
        <taxon>Gammaproteobacteria</taxon>
        <taxon>sulfur-oxidizing symbionts</taxon>
    </lineage>
</organism>
<keyword evidence="3" id="KW-1185">Reference proteome</keyword>